<dbReference type="AlphaFoldDB" id="A0A831LLA7"/>
<sequence>MQVILGAGGAIGKDLAKELKTWKQQWPPIMQNVISACKKHRCKLVFFDNMDMYDRDYEFDSSKFETVFNVKPTAAEEVLKQIANGNSTAKILYFPAINKKLK</sequence>
<reference evidence="1" key="1">
    <citation type="journal article" date="2020" name="mSystems">
        <title>Genome- and Community-Level Interaction Insights into Carbon Utilization and Element Cycling Functions of Hydrothermarchaeota in Hydrothermal Sediment.</title>
        <authorList>
            <person name="Zhou Z."/>
            <person name="Liu Y."/>
            <person name="Xu W."/>
            <person name="Pan J."/>
            <person name="Luo Z.H."/>
            <person name="Li M."/>
        </authorList>
    </citation>
    <scope>NUCLEOTIDE SEQUENCE [LARGE SCALE GENOMIC DNA]</scope>
    <source>
        <strain evidence="1">SpSt-1217</strain>
    </source>
</reference>
<comment type="caution">
    <text evidence="1">The sequence shown here is derived from an EMBL/GenBank/DDBJ whole genome shotgun (WGS) entry which is preliminary data.</text>
</comment>
<proteinExistence type="predicted"/>
<evidence type="ECO:0000313" key="1">
    <source>
        <dbReference type="EMBL" id="HDR51630.1"/>
    </source>
</evidence>
<organism evidence="1">
    <name type="scientific">Mariniphaga anaerophila</name>
    <dbReference type="NCBI Taxonomy" id="1484053"/>
    <lineage>
        <taxon>Bacteria</taxon>
        <taxon>Pseudomonadati</taxon>
        <taxon>Bacteroidota</taxon>
        <taxon>Bacteroidia</taxon>
        <taxon>Marinilabiliales</taxon>
        <taxon>Prolixibacteraceae</taxon>
        <taxon>Mariniphaga</taxon>
    </lineage>
</organism>
<dbReference type="EMBL" id="DSDK01000464">
    <property type="protein sequence ID" value="HDR51630.1"/>
    <property type="molecule type" value="Genomic_DNA"/>
</dbReference>
<dbReference type="Proteomes" id="UP000886047">
    <property type="component" value="Unassembled WGS sequence"/>
</dbReference>
<gene>
    <name evidence="1" type="ORF">ENN90_08435</name>
</gene>
<accession>A0A831LLA7</accession>
<protein>
    <submittedName>
        <fullName evidence="1">Uncharacterized protein</fullName>
    </submittedName>
</protein>
<name>A0A831LLA7_9BACT</name>